<evidence type="ECO:0000256" key="1">
    <source>
        <dbReference type="SAM" id="Phobius"/>
    </source>
</evidence>
<dbReference type="SMART" id="SM00406">
    <property type="entry name" value="IGv"/>
    <property type="match status" value="1"/>
</dbReference>
<keyword evidence="1" id="KW-0812">Transmembrane</keyword>
<dbReference type="InterPro" id="IPR013106">
    <property type="entry name" value="Ig_V-set"/>
</dbReference>
<dbReference type="InterPro" id="IPR003598">
    <property type="entry name" value="Ig_sub2"/>
</dbReference>
<dbReference type="AlphaFoldDB" id="A0A1Y1LWK7"/>
<name>A0A1Y1LWK7_PHOPY</name>
<dbReference type="InterPro" id="IPR003599">
    <property type="entry name" value="Ig_sub"/>
</dbReference>
<feature type="domain" description="Ig-like" evidence="2">
    <location>
        <begin position="90"/>
        <end position="164"/>
    </location>
</feature>
<dbReference type="InterPro" id="IPR036179">
    <property type="entry name" value="Ig-like_dom_sf"/>
</dbReference>
<dbReference type="GO" id="GO:0050808">
    <property type="term" value="P:synapse organization"/>
    <property type="evidence" value="ECO:0007669"/>
    <property type="project" value="TreeGrafter"/>
</dbReference>
<evidence type="ECO:0000259" key="2">
    <source>
        <dbReference type="PROSITE" id="PS50835"/>
    </source>
</evidence>
<dbReference type="Pfam" id="PF07679">
    <property type="entry name" value="I-set"/>
    <property type="match status" value="1"/>
</dbReference>
<keyword evidence="1" id="KW-1133">Transmembrane helix</keyword>
<reference evidence="3" key="1">
    <citation type="journal article" date="2016" name="Sci. Rep.">
        <title>Molecular characterization of firefly nuptial gifts: a multi-omics approach sheds light on postcopulatory sexual selection.</title>
        <authorList>
            <person name="Al-Wathiqui N."/>
            <person name="Fallon T.R."/>
            <person name="South A."/>
            <person name="Weng J.K."/>
            <person name="Lewis S.M."/>
        </authorList>
    </citation>
    <scope>NUCLEOTIDE SEQUENCE</scope>
</reference>
<dbReference type="SMART" id="SM00408">
    <property type="entry name" value="IGc2"/>
    <property type="match status" value="2"/>
</dbReference>
<feature type="domain" description="Ig-like" evidence="2">
    <location>
        <begin position="167"/>
        <end position="266"/>
    </location>
</feature>
<dbReference type="PROSITE" id="PS50835">
    <property type="entry name" value="IG_LIKE"/>
    <property type="match status" value="2"/>
</dbReference>
<sequence length="311" mass="34819">MTVVWFLVMVPKLTLHVLLVIYVIDCVFMNNVVTGFSNFDYENGNVILHRTRRNYEAGSGKKNSVEISSASRRSTIFSTENSTVVYAQIGGTAALPCVVRKFNSGVVSWLRRKQEPPTLLTVGLTTYSADDRFFVEHVRHLQNWGLLIKHVQPSDEGHYECQVSTHPPTSIFIQLKVTEAVAEIIGAPDLHLRAGSVLRLVCALRDSTETPSYVFWFHDRNMINYDIGIKVSPNRTSSILEIQEADQRNSGNYTCTPSNAVPASINVHVLNSTEEENPAAMLHVNCGNTLNTISSTMCAILFPYIFTCYKR</sequence>
<dbReference type="GO" id="GO:0032589">
    <property type="term" value="C:neuron projection membrane"/>
    <property type="evidence" value="ECO:0007669"/>
    <property type="project" value="TreeGrafter"/>
</dbReference>
<dbReference type="InterPro" id="IPR037448">
    <property type="entry name" value="Zig-8"/>
</dbReference>
<accession>A0A1Y1LWK7</accession>
<dbReference type="InterPro" id="IPR007110">
    <property type="entry name" value="Ig-like_dom"/>
</dbReference>
<protein>
    <recommendedName>
        <fullName evidence="2">Ig-like domain-containing protein</fullName>
    </recommendedName>
</protein>
<dbReference type="EMBL" id="GEZM01047875">
    <property type="protein sequence ID" value="JAV76710.1"/>
    <property type="molecule type" value="Transcribed_RNA"/>
</dbReference>
<dbReference type="Pfam" id="PF07686">
    <property type="entry name" value="V-set"/>
    <property type="match status" value="1"/>
</dbReference>
<proteinExistence type="predicted"/>
<dbReference type="InterPro" id="IPR013783">
    <property type="entry name" value="Ig-like_fold"/>
</dbReference>
<evidence type="ECO:0000313" key="3">
    <source>
        <dbReference type="EMBL" id="JAV76710.1"/>
    </source>
</evidence>
<dbReference type="SMART" id="SM00409">
    <property type="entry name" value="IG"/>
    <property type="match status" value="2"/>
</dbReference>
<dbReference type="PANTHER" id="PTHR23279:SF2">
    <property type="entry name" value="DEFECTIVE PROBOSCIS EXTENSION RESPONSE 19, ISOFORM A"/>
    <property type="match status" value="1"/>
</dbReference>
<organism evidence="3">
    <name type="scientific">Photinus pyralis</name>
    <name type="common">Common eastern firefly</name>
    <name type="synonym">Lampyris pyralis</name>
    <dbReference type="NCBI Taxonomy" id="7054"/>
    <lineage>
        <taxon>Eukaryota</taxon>
        <taxon>Metazoa</taxon>
        <taxon>Ecdysozoa</taxon>
        <taxon>Arthropoda</taxon>
        <taxon>Hexapoda</taxon>
        <taxon>Insecta</taxon>
        <taxon>Pterygota</taxon>
        <taxon>Neoptera</taxon>
        <taxon>Endopterygota</taxon>
        <taxon>Coleoptera</taxon>
        <taxon>Polyphaga</taxon>
        <taxon>Elateriformia</taxon>
        <taxon>Elateroidea</taxon>
        <taxon>Lampyridae</taxon>
        <taxon>Lampyrinae</taxon>
        <taxon>Photinus</taxon>
    </lineage>
</organism>
<feature type="transmembrane region" description="Helical" evidence="1">
    <location>
        <begin position="6"/>
        <end position="28"/>
    </location>
</feature>
<dbReference type="Gene3D" id="2.60.40.10">
    <property type="entry name" value="Immunoglobulins"/>
    <property type="match status" value="2"/>
</dbReference>
<dbReference type="InterPro" id="IPR013098">
    <property type="entry name" value="Ig_I-set"/>
</dbReference>
<dbReference type="PANTHER" id="PTHR23279">
    <property type="entry name" value="DEFECTIVE PROBOSCIS EXTENSION RESPONSE DPR -RELATED"/>
    <property type="match status" value="1"/>
</dbReference>
<dbReference type="SUPFAM" id="SSF48726">
    <property type="entry name" value="Immunoglobulin"/>
    <property type="match status" value="2"/>
</dbReference>
<keyword evidence="1" id="KW-0472">Membrane</keyword>